<name>A0ABR8KD67_9NOSO</name>
<dbReference type="InterPro" id="IPR001680">
    <property type="entry name" value="WD40_rpt"/>
</dbReference>
<evidence type="ECO:0000256" key="1">
    <source>
        <dbReference type="ARBA" id="ARBA00022574"/>
    </source>
</evidence>
<reference evidence="4 5" key="1">
    <citation type="journal article" date="2020" name="ISME J.">
        <title>Comparative genomics reveals insights into cyanobacterial evolution and habitat adaptation.</title>
        <authorList>
            <person name="Chen M.Y."/>
            <person name="Teng W.K."/>
            <person name="Zhao L."/>
            <person name="Hu C.X."/>
            <person name="Zhou Y.K."/>
            <person name="Han B.P."/>
            <person name="Song L.R."/>
            <person name="Shu W.S."/>
        </authorList>
    </citation>
    <scope>NUCLEOTIDE SEQUENCE [LARGE SCALE GENOMIC DNA]</scope>
    <source>
        <strain evidence="4 5">FACHB-159</strain>
    </source>
</reference>
<dbReference type="PROSITE" id="PS50082">
    <property type="entry name" value="WD_REPEATS_2"/>
    <property type="match status" value="1"/>
</dbReference>
<dbReference type="SUPFAM" id="SSF50978">
    <property type="entry name" value="WD40 repeat-like"/>
    <property type="match status" value="1"/>
</dbReference>
<dbReference type="PROSITE" id="PS00678">
    <property type="entry name" value="WD_REPEATS_1"/>
    <property type="match status" value="1"/>
</dbReference>
<dbReference type="InterPro" id="IPR036322">
    <property type="entry name" value="WD40_repeat_dom_sf"/>
</dbReference>
<proteinExistence type="predicted"/>
<gene>
    <name evidence="4" type="ORF">H6H03_26945</name>
</gene>
<comment type="caution">
    <text evidence="4">The sequence shown here is derived from an EMBL/GenBank/DDBJ whole genome shotgun (WGS) entry which is preliminary data.</text>
</comment>
<evidence type="ECO:0000313" key="4">
    <source>
        <dbReference type="EMBL" id="MBD2737477.1"/>
    </source>
</evidence>
<dbReference type="InterPro" id="IPR015943">
    <property type="entry name" value="WD40/YVTN_repeat-like_dom_sf"/>
</dbReference>
<organism evidence="4 5">
    <name type="scientific">Nostoc paludosum FACHB-159</name>
    <dbReference type="NCBI Taxonomy" id="2692908"/>
    <lineage>
        <taxon>Bacteria</taxon>
        <taxon>Bacillati</taxon>
        <taxon>Cyanobacteriota</taxon>
        <taxon>Cyanophyceae</taxon>
        <taxon>Nostocales</taxon>
        <taxon>Nostocaceae</taxon>
        <taxon>Nostoc</taxon>
    </lineage>
</organism>
<dbReference type="InterPro" id="IPR019775">
    <property type="entry name" value="WD40_repeat_CS"/>
</dbReference>
<dbReference type="Proteomes" id="UP000637383">
    <property type="component" value="Unassembled WGS sequence"/>
</dbReference>
<protein>
    <submittedName>
        <fullName evidence="4">Uncharacterized protein</fullName>
    </submittedName>
</protein>
<sequence length="100" mass="11403">MVNSDRLRQFHHRYSQPRKYCEILESSRQIAISPDGSVLASGGDDNTLILWNLPQILKLDTLTYGCKLVQDYLKTNTAVENGETPAQLLRDRSLCNHSRN</sequence>
<dbReference type="Pfam" id="PF00400">
    <property type="entry name" value="WD40"/>
    <property type="match status" value="1"/>
</dbReference>
<keyword evidence="2" id="KW-0677">Repeat</keyword>
<feature type="repeat" description="WD" evidence="3">
    <location>
        <begin position="30"/>
        <end position="53"/>
    </location>
</feature>
<keyword evidence="1 3" id="KW-0853">WD repeat</keyword>
<keyword evidence="5" id="KW-1185">Reference proteome</keyword>
<evidence type="ECO:0000313" key="5">
    <source>
        <dbReference type="Proteomes" id="UP000637383"/>
    </source>
</evidence>
<dbReference type="Gene3D" id="2.130.10.10">
    <property type="entry name" value="YVTN repeat-like/Quinoprotein amine dehydrogenase"/>
    <property type="match status" value="1"/>
</dbReference>
<dbReference type="EMBL" id="JACJTU010000032">
    <property type="protein sequence ID" value="MBD2737477.1"/>
    <property type="molecule type" value="Genomic_DNA"/>
</dbReference>
<dbReference type="SMART" id="SM00320">
    <property type="entry name" value="WD40"/>
    <property type="match status" value="1"/>
</dbReference>
<evidence type="ECO:0000256" key="3">
    <source>
        <dbReference type="PROSITE-ProRule" id="PRU00221"/>
    </source>
</evidence>
<evidence type="ECO:0000256" key="2">
    <source>
        <dbReference type="ARBA" id="ARBA00022737"/>
    </source>
</evidence>
<accession>A0ABR8KD67</accession>